<organism evidence="10 11">
    <name type="scientific">Rosenbergiella nectarea</name>
    <dbReference type="NCBI Taxonomy" id="988801"/>
    <lineage>
        <taxon>Bacteria</taxon>
        <taxon>Pseudomonadati</taxon>
        <taxon>Pseudomonadota</taxon>
        <taxon>Gammaproteobacteria</taxon>
        <taxon>Enterobacterales</taxon>
        <taxon>Erwiniaceae</taxon>
        <taxon>Rosenbergiella</taxon>
    </lineage>
</organism>
<evidence type="ECO:0000256" key="5">
    <source>
        <dbReference type="ARBA" id="ARBA00022989"/>
    </source>
</evidence>
<comment type="subcellular location">
    <subcellularLocation>
        <location evidence="1">Membrane</location>
        <topology evidence="1">Multi-pass membrane protein</topology>
    </subcellularLocation>
</comment>
<dbReference type="GO" id="GO:0016020">
    <property type="term" value="C:membrane"/>
    <property type="evidence" value="ECO:0007669"/>
    <property type="project" value="UniProtKB-SubCell"/>
</dbReference>
<accession>A0A1H9KW90</accession>
<feature type="transmembrane region" description="Helical" evidence="7">
    <location>
        <begin position="225"/>
        <end position="245"/>
    </location>
</feature>
<keyword evidence="11" id="KW-1185">Reference proteome</keyword>
<feature type="transmembrane region" description="Helical" evidence="7">
    <location>
        <begin position="172"/>
        <end position="188"/>
    </location>
</feature>
<evidence type="ECO:0000256" key="3">
    <source>
        <dbReference type="ARBA" id="ARBA00022519"/>
    </source>
</evidence>
<dbReference type="GO" id="GO:0006508">
    <property type="term" value="P:proteolysis"/>
    <property type="evidence" value="ECO:0007669"/>
    <property type="project" value="InterPro"/>
</dbReference>
<keyword evidence="6 7" id="KW-0472">Membrane</keyword>
<feature type="transmembrane region" description="Helical" evidence="7">
    <location>
        <begin position="251"/>
        <end position="273"/>
    </location>
</feature>
<feature type="domain" description="Peptidase S54 GlpG peptidase N-terminal" evidence="9">
    <location>
        <begin position="1"/>
        <end position="82"/>
    </location>
</feature>
<feature type="transmembrane region" description="Helical" evidence="7">
    <location>
        <begin position="96"/>
        <end position="115"/>
    </location>
</feature>
<evidence type="ECO:0000256" key="2">
    <source>
        <dbReference type="ARBA" id="ARBA00022475"/>
    </source>
</evidence>
<dbReference type="PANTHER" id="PTHR43066">
    <property type="entry name" value="RHOMBOID-RELATED PROTEIN"/>
    <property type="match status" value="1"/>
</dbReference>
<dbReference type="EMBL" id="FOGC01000010">
    <property type="protein sequence ID" value="SER03137.1"/>
    <property type="molecule type" value="Genomic_DNA"/>
</dbReference>
<evidence type="ECO:0000259" key="9">
    <source>
        <dbReference type="Pfam" id="PF12122"/>
    </source>
</evidence>
<dbReference type="STRING" id="988801.SAMN05216522_11054"/>
<reference evidence="11" key="1">
    <citation type="submission" date="2016-10" db="EMBL/GenBank/DDBJ databases">
        <authorList>
            <person name="Varghese N."/>
            <person name="Submissions S."/>
        </authorList>
    </citation>
    <scope>NUCLEOTIDE SEQUENCE [LARGE SCALE GENOMIC DNA]</scope>
    <source>
        <strain evidence="11">8N4</strain>
    </source>
</reference>
<dbReference type="InterPro" id="IPR023662">
    <property type="entry name" value="Rhomboid_protease_GlpG"/>
</dbReference>
<dbReference type="OrthoDB" id="9778341at2"/>
<dbReference type="NCBIfam" id="TIGR04239">
    <property type="entry name" value="rhombo_GlpG"/>
    <property type="match status" value="1"/>
</dbReference>
<evidence type="ECO:0000313" key="11">
    <source>
        <dbReference type="Proteomes" id="UP000242515"/>
    </source>
</evidence>
<dbReference type="PANTHER" id="PTHR43066:SF26">
    <property type="entry name" value="RHOMBOID PROTEASE GLPG"/>
    <property type="match status" value="1"/>
</dbReference>
<feature type="transmembrane region" description="Helical" evidence="7">
    <location>
        <begin position="194"/>
        <end position="213"/>
    </location>
</feature>
<sequence length="277" mass="31747">MLRVTEFTNPRMAYAFVDYMATQGIKLHIEQQQNYVLFLDDEQKLDDVNAALQQFIRDPSNPRYLAASWQSGRAGTRLGYPKAELWRNIKDRAGPLTLTVMALVVITYLLLMFIGEQPIFYWLSWPANNEQGLQVWRWISHIFIHFSLLQIMFNLMWWWYLGGVIEKRLGSGKLFVITVISALLSGWMQAKFSGIWFGGLSGVVYALMGYSWLRGERDPDSGIYLERGLIVFALLWLVAGYYGVFGNPMSNMAYIVGLVIGLAMAFVDSQVALKKRK</sequence>
<dbReference type="SUPFAM" id="SSF144091">
    <property type="entry name" value="Rhomboid-like"/>
    <property type="match status" value="1"/>
</dbReference>
<evidence type="ECO:0000256" key="1">
    <source>
        <dbReference type="ARBA" id="ARBA00004141"/>
    </source>
</evidence>
<dbReference type="Gene3D" id="3.30.70.2350">
    <property type="match status" value="1"/>
</dbReference>
<dbReference type="AlphaFoldDB" id="A0A1H9KW90"/>
<dbReference type="InterPro" id="IPR035952">
    <property type="entry name" value="Rhomboid-like_sf"/>
</dbReference>
<dbReference type="GO" id="GO:0004252">
    <property type="term" value="F:serine-type endopeptidase activity"/>
    <property type="evidence" value="ECO:0007669"/>
    <property type="project" value="InterPro"/>
</dbReference>
<evidence type="ECO:0000313" key="10">
    <source>
        <dbReference type="EMBL" id="SER03137.1"/>
    </source>
</evidence>
<keyword evidence="3" id="KW-0997">Cell inner membrane</keyword>
<feature type="domain" description="Peptidase S54 rhomboid" evidence="8">
    <location>
        <begin position="134"/>
        <end position="269"/>
    </location>
</feature>
<evidence type="ECO:0000256" key="6">
    <source>
        <dbReference type="ARBA" id="ARBA00023136"/>
    </source>
</evidence>
<proteinExistence type="predicted"/>
<dbReference type="RefSeq" id="WP_092677202.1">
    <property type="nucleotide sequence ID" value="NZ_FOGC01000010.1"/>
</dbReference>
<dbReference type="NCBIfam" id="NF008155">
    <property type="entry name" value="PRK10907.1"/>
    <property type="match status" value="1"/>
</dbReference>
<dbReference type="Proteomes" id="UP000242515">
    <property type="component" value="Unassembled WGS sequence"/>
</dbReference>
<dbReference type="Gene3D" id="1.20.1540.10">
    <property type="entry name" value="Rhomboid-like"/>
    <property type="match status" value="1"/>
</dbReference>
<protein>
    <submittedName>
        <fullName evidence="10">GlpG protein</fullName>
    </submittedName>
</protein>
<gene>
    <name evidence="10" type="ORF">SAMN05216522_11054</name>
</gene>
<dbReference type="Pfam" id="PF12122">
    <property type="entry name" value="Rhomboid_N"/>
    <property type="match status" value="1"/>
</dbReference>
<keyword evidence="2" id="KW-1003">Cell membrane</keyword>
<keyword evidence="5 7" id="KW-1133">Transmembrane helix</keyword>
<evidence type="ECO:0000256" key="4">
    <source>
        <dbReference type="ARBA" id="ARBA00022692"/>
    </source>
</evidence>
<dbReference type="Pfam" id="PF01694">
    <property type="entry name" value="Rhomboid"/>
    <property type="match status" value="1"/>
</dbReference>
<evidence type="ECO:0000259" key="8">
    <source>
        <dbReference type="Pfam" id="PF01694"/>
    </source>
</evidence>
<dbReference type="InterPro" id="IPR038236">
    <property type="entry name" value="GlpG_N_sf"/>
</dbReference>
<keyword evidence="4 7" id="KW-0812">Transmembrane</keyword>
<dbReference type="InterPro" id="IPR022764">
    <property type="entry name" value="Peptidase_S54_rhomboid_dom"/>
</dbReference>
<name>A0A1H9KW90_9GAMM</name>
<dbReference type="InterPro" id="IPR022732">
    <property type="entry name" value="Peptidase_S54_GlpG_N"/>
</dbReference>
<evidence type="ECO:0000256" key="7">
    <source>
        <dbReference type="SAM" id="Phobius"/>
    </source>
</evidence>
<feature type="transmembrane region" description="Helical" evidence="7">
    <location>
        <begin position="135"/>
        <end position="160"/>
    </location>
</feature>